<evidence type="ECO:0000256" key="1">
    <source>
        <dbReference type="SAM" id="Phobius"/>
    </source>
</evidence>
<reference evidence="3 4" key="1">
    <citation type="submission" date="2020-07" db="EMBL/GenBank/DDBJ databases">
        <title>Thermogemmata thermophila gen. nov., sp. nov., a novel moderate thermophilic planctomycete from a Kamchatka hot spring.</title>
        <authorList>
            <person name="Elcheninov A.G."/>
            <person name="Podosokorskaya O.A."/>
            <person name="Kovaleva O.L."/>
            <person name="Novikov A."/>
            <person name="Bonch-Osmolovskaya E.A."/>
            <person name="Toshchakov S.V."/>
            <person name="Kublanov I.V."/>
        </authorList>
    </citation>
    <scope>NUCLEOTIDE SEQUENCE [LARGE SCALE GENOMIC DNA]</scope>
    <source>
        <strain evidence="3 4">2918</strain>
    </source>
</reference>
<proteinExistence type="predicted"/>
<keyword evidence="1" id="KW-0472">Membrane</keyword>
<evidence type="ECO:0000259" key="2">
    <source>
        <dbReference type="Pfam" id="PF07596"/>
    </source>
</evidence>
<dbReference type="Pfam" id="PF07963">
    <property type="entry name" value="N_methyl"/>
    <property type="match status" value="1"/>
</dbReference>
<dbReference type="PANTHER" id="PTHR30093:SF2">
    <property type="entry name" value="TYPE II SECRETION SYSTEM PROTEIN H"/>
    <property type="match status" value="1"/>
</dbReference>
<dbReference type="NCBIfam" id="TIGR02532">
    <property type="entry name" value="IV_pilin_GFxxxE"/>
    <property type="match status" value="1"/>
</dbReference>
<name>A0A7V9AC98_9BACT</name>
<evidence type="ECO:0000313" key="3">
    <source>
        <dbReference type="EMBL" id="MBA2227046.1"/>
    </source>
</evidence>
<dbReference type="RefSeq" id="WP_194538775.1">
    <property type="nucleotide sequence ID" value="NZ_JACEFB010000010.1"/>
</dbReference>
<dbReference type="PANTHER" id="PTHR30093">
    <property type="entry name" value="GENERAL SECRETION PATHWAY PROTEIN G"/>
    <property type="match status" value="1"/>
</dbReference>
<dbReference type="Proteomes" id="UP000542342">
    <property type="component" value="Unassembled WGS sequence"/>
</dbReference>
<accession>A0A7V9AC98</accession>
<dbReference type="InterPro" id="IPR027558">
    <property type="entry name" value="Pre_pil_HX9DG_C"/>
</dbReference>
<evidence type="ECO:0000313" key="4">
    <source>
        <dbReference type="Proteomes" id="UP000542342"/>
    </source>
</evidence>
<gene>
    <name evidence="3" type="ORF">H0921_12845</name>
</gene>
<keyword evidence="4" id="KW-1185">Reference proteome</keyword>
<comment type="caution">
    <text evidence="3">The sequence shown here is derived from an EMBL/GenBank/DDBJ whole genome shotgun (WGS) entry which is preliminary data.</text>
</comment>
<dbReference type="InterPro" id="IPR045584">
    <property type="entry name" value="Pilin-like"/>
</dbReference>
<feature type="domain" description="DUF1559" evidence="2">
    <location>
        <begin position="35"/>
        <end position="261"/>
    </location>
</feature>
<dbReference type="InterPro" id="IPR011453">
    <property type="entry name" value="DUF1559"/>
</dbReference>
<organism evidence="3 4">
    <name type="scientific">Thermogemmata fonticola</name>
    <dbReference type="NCBI Taxonomy" id="2755323"/>
    <lineage>
        <taxon>Bacteria</taxon>
        <taxon>Pseudomonadati</taxon>
        <taxon>Planctomycetota</taxon>
        <taxon>Planctomycetia</taxon>
        <taxon>Gemmatales</taxon>
        <taxon>Gemmataceae</taxon>
        <taxon>Thermogemmata</taxon>
    </lineage>
</organism>
<sequence length="285" mass="30870">MKRRTSVREAFTLIELLVVIAIIAILVGLLLPAIQKVREAAARASAQNNLKQIGLAMHNYHDARGRIPHNGMNTTRPADWCWAYHLLPFVEQEAMFNQAGGAGLTPLSPPGGVPVKTYLCPARGRGGFSTTGANSPGFNGPFTDYKINWNSFGGPYSNADTTNPSTSATFRLTMSQITSARGTSNVIYVGQGYLNPNEYRRTHGSNWEQVIYSGGYGGTGRGGLEILKDNVSITQDNRWGSPFAGGCPFLMVDGSVRMVNYAFSGSVNFQVALQWNSNNPATLNE</sequence>
<dbReference type="Pfam" id="PF07596">
    <property type="entry name" value="SBP_bac_10"/>
    <property type="match status" value="1"/>
</dbReference>
<dbReference type="SUPFAM" id="SSF54523">
    <property type="entry name" value="Pili subunits"/>
    <property type="match status" value="1"/>
</dbReference>
<dbReference type="Gene3D" id="3.30.700.10">
    <property type="entry name" value="Glycoprotein, Type 4 Pilin"/>
    <property type="match status" value="1"/>
</dbReference>
<dbReference type="AlphaFoldDB" id="A0A7V9AC98"/>
<dbReference type="InterPro" id="IPR012902">
    <property type="entry name" value="N_methyl_site"/>
</dbReference>
<dbReference type="NCBIfam" id="TIGR04294">
    <property type="entry name" value="pre_pil_HX9DG"/>
    <property type="match status" value="1"/>
</dbReference>
<protein>
    <submittedName>
        <fullName evidence="3">DUF1559 domain-containing protein</fullName>
    </submittedName>
</protein>
<keyword evidence="1" id="KW-1133">Transmembrane helix</keyword>
<feature type="transmembrane region" description="Helical" evidence="1">
    <location>
        <begin position="12"/>
        <end position="34"/>
    </location>
</feature>
<dbReference type="EMBL" id="JACEFB010000010">
    <property type="protein sequence ID" value="MBA2227046.1"/>
    <property type="molecule type" value="Genomic_DNA"/>
</dbReference>
<keyword evidence="1" id="KW-0812">Transmembrane</keyword>